<feature type="region of interest" description="Disordered" evidence="1">
    <location>
        <begin position="132"/>
        <end position="155"/>
    </location>
</feature>
<dbReference type="EMBL" id="JARJCW010000183">
    <property type="protein sequence ID" value="KAJ7189301.1"/>
    <property type="molecule type" value="Genomic_DNA"/>
</dbReference>
<sequence length="700" mass="76308">MYNQEPPRPSSALRGGTLLSQPPSSALSEMRAHTRTFRERSVMRWAVDASVGAGGWNAIGWREGGRLSCFLLSAARHSRLFATRVFPPLASFRHSRLSATRVCPPHPPPATSATRHRCPSRWLQIDARHFPPHARRSPSAARGSPAFPTLHSRRTRTLHANVAHGRIGSALTLDRITGGGRRAAWVAPGVGAGSGRRRAVRGGGQRAGDEGQGLIYVGFFLLLVTCYSRSDKGRGFWSPPYANAAWVVTTRPRGGERAPKGISVTQFHVPVQIAGNSAERGEPERVRGYGDYAPEPPRSGLPASRLKATNNAGLHTAGLSVTQEIPHQNTLETSSTTLPPPNTHPMRGQRDERAWSVGELAPATGTPATLRNIPLGPQFAGQHGPLDGRTESTKNQNPEHTYKSYSGRMNDEDTIRVDGLWFLDGTLVLKAEQTVAGGIQCTCHIRRSTAPLQPKLERDVPCTLAMDFLKVGTCQLGLAENALFEGLHGLLVYFATSRESLWSLLGNRVPAGNLRDGVGENVNREAIPWGRGECCRRDWNVGGSACDRELRDAERQARTGPWQPRGTGLRALSAPHTGAALRSRFRQGVAGGGRRKRAACERRRPGWDGPQMPVCLQWVACLQWDARARCGLRAARATHGLSVAWDTRGARAEVPWVFRMTGHELRGRGRSPIVQCFQRVLQGLSSRLKPAPVVSSVKAR</sequence>
<name>A0AAD6ULW9_9AGAR</name>
<evidence type="ECO:0000313" key="3">
    <source>
        <dbReference type="Proteomes" id="UP001219525"/>
    </source>
</evidence>
<gene>
    <name evidence="2" type="ORF">GGX14DRAFT_408940</name>
</gene>
<feature type="region of interest" description="Disordered" evidence="1">
    <location>
        <begin position="1"/>
        <end position="30"/>
    </location>
</feature>
<feature type="region of interest" description="Disordered" evidence="1">
    <location>
        <begin position="330"/>
        <end position="349"/>
    </location>
</feature>
<evidence type="ECO:0000256" key="1">
    <source>
        <dbReference type="SAM" id="MobiDB-lite"/>
    </source>
</evidence>
<protein>
    <submittedName>
        <fullName evidence="2">Uncharacterized protein</fullName>
    </submittedName>
</protein>
<evidence type="ECO:0000313" key="2">
    <source>
        <dbReference type="EMBL" id="KAJ7189301.1"/>
    </source>
</evidence>
<feature type="region of interest" description="Disordered" evidence="1">
    <location>
        <begin position="381"/>
        <end position="406"/>
    </location>
</feature>
<proteinExistence type="predicted"/>
<feature type="compositionally biased region" description="Polar residues" evidence="1">
    <location>
        <begin position="18"/>
        <end position="27"/>
    </location>
</feature>
<accession>A0AAD6ULW9</accession>
<dbReference type="AlphaFoldDB" id="A0AAD6ULW9"/>
<organism evidence="2 3">
    <name type="scientific">Mycena pura</name>
    <dbReference type="NCBI Taxonomy" id="153505"/>
    <lineage>
        <taxon>Eukaryota</taxon>
        <taxon>Fungi</taxon>
        <taxon>Dikarya</taxon>
        <taxon>Basidiomycota</taxon>
        <taxon>Agaricomycotina</taxon>
        <taxon>Agaricomycetes</taxon>
        <taxon>Agaricomycetidae</taxon>
        <taxon>Agaricales</taxon>
        <taxon>Marasmiineae</taxon>
        <taxon>Mycenaceae</taxon>
        <taxon>Mycena</taxon>
    </lineage>
</organism>
<reference evidence="2" key="1">
    <citation type="submission" date="2023-03" db="EMBL/GenBank/DDBJ databases">
        <title>Massive genome expansion in bonnet fungi (Mycena s.s.) driven by repeated elements and novel gene families across ecological guilds.</title>
        <authorList>
            <consortium name="Lawrence Berkeley National Laboratory"/>
            <person name="Harder C.B."/>
            <person name="Miyauchi S."/>
            <person name="Viragh M."/>
            <person name="Kuo A."/>
            <person name="Thoen E."/>
            <person name="Andreopoulos B."/>
            <person name="Lu D."/>
            <person name="Skrede I."/>
            <person name="Drula E."/>
            <person name="Henrissat B."/>
            <person name="Morin E."/>
            <person name="Kohler A."/>
            <person name="Barry K."/>
            <person name="LaButti K."/>
            <person name="Morin E."/>
            <person name="Salamov A."/>
            <person name="Lipzen A."/>
            <person name="Mereny Z."/>
            <person name="Hegedus B."/>
            <person name="Baldrian P."/>
            <person name="Stursova M."/>
            <person name="Weitz H."/>
            <person name="Taylor A."/>
            <person name="Grigoriev I.V."/>
            <person name="Nagy L.G."/>
            <person name="Martin F."/>
            <person name="Kauserud H."/>
        </authorList>
    </citation>
    <scope>NUCLEOTIDE SEQUENCE</scope>
    <source>
        <strain evidence="2">9144</strain>
    </source>
</reference>
<comment type="caution">
    <text evidence="2">The sequence shown here is derived from an EMBL/GenBank/DDBJ whole genome shotgun (WGS) entry which is preliminary data.</text>
</comment>
<dbReference type="Proteomes" id="UP001219525">
    <property type="component" value="Unassembled WGS sequence"/>
</dbReference>
<keyword evidence="3" id="KW-1185">Reference proteome</keyword>